<dbReference type="Proteomes" id="UP001372338">
    <property type="component" value="Unassembled WGS sequence"/>
</dbReference>
<accession>A0AAN9F1M7</accession>
<organism evidence="2 3">
    <name type="scientific">Crotalaria pallida</name>
    <name type="common">Smooth rattlebox</name>
    <name type="synonym">Crotalaria striata</name>
    <dbReference type="NCBI Taxonomy" id="3830"/>
    <lineage>
        <taxon>Eukaryota</taxon>
        <taxon>Viridiplantae</taxon>
        <taxon>Streptophyta</taxon>
        <taxon>Embryophyta</taxon>
        <taxon>Tracheophyta</taxon>
        <taxon>Spermatophyta</taxon>
        <taxon>Magnoliopsida</taxon>
        <taxon>eudicotyledons</taxon>
        <taxon>Gunneridae</taxon>
        <taxon>Pentapetalae</taxon>
        <taxon>rosids</taxon>
        <taxon>fabids</taxon>
        <taxon>Fabales</taxon>
        <taxon>Fabaceae</taxon>
        <taxon>Papilionoideae</taxon>
        <taxon>50 kb inversion clade</taxon>
        <taxon>genistoids sensu lato</taxon>
        <taxon>core genistoids</taxon>
        <taxon>Crotalarieae</taxon>
        <taxon>Crotalaria</taxon>
    </lineage>
</organism>
<name>A0AAN9F1M7_CROPI</name>
<evidence type="ECO:0000313" key="2">
    <source>
        <dbReference type="EMBL" id="KAK7268052.1"/>
    </source>
</evidence>
<comment type="caution">
    <text evidence="2">The sequence shown here is derived from an EMBL/GenBank/DDBJ whole genome shotgun (WGS) entry which is preliminary data.</text>
</comment>
<evidence type="ECO:0000256" key="1">
    <source>
        <dbReference type="SAM" id="Phobius"/>
    </source>
</evidence>
<feature type="transmembrane region" description="Helical" evidence="1">
    <location>
        <begin position="12"/>
        <end position="35"/>
    </location>
</feature>
<reference evidence="2 3" key="1">
    <citation type="submission" date="2024-01" db="EMBL/GenBank/DDBJ databases">
        <title>The genomes of 5 underutilized Papilionoideae crops provide insights into root nodulation and disease resistanc.</title>
        <authorList>
            <person name="Yuan L."/>
        </authorList>
    </citation>
    <scope>NUCLEOTIDE SEQUENCE [LARGE SCALE GENOMIC DNA]</scope>
    <source>
        <strain evidence="2">ZHUSHIDOU_FW_LH</strain>
        <tissue evidence="2">Leaf</tissue>
    </source>
</reference>
<dbReference type="EMBL" id="JAYWIO010000004">
    <property type="protein sequence ID" value="KAK7268052.1"/>
    <property type="molecule type" value="Genomic_DNA"/>
</dbReference>
<keyword evidence="1" id="KW-0812">Transmembrane</keyword>
<protein>
    <submittedName>
        <fullName evidence="2">Uncharacterized protein</fullName>
    </submittedName>
</protein>
<gene>
    <name evidence="2" type="ORF">RIF29_20736</name>
</gene>
<sequence>MVVWSYPPTPGQLAVTATVFLIGASLVGAGAYLSYANIAPQQARATARSEAIRKHLRKSVCRSRSYASMSLLKSVHRVVTCCLELFKLATRSRF</sequence>
<keyword evidence="3" id="KW-1185">Reference proteome</keyword>
<keyword evidence="1" id="KW-0472">Membrane</keyword>
<evidence type="ECO:0000313" key="3">
    <source>
        <dbReference type="Proteomes" id="UP001372338"/>
    </source>
</evidence>
<keyword evidence="1" id="KW-1133">Transmembrane helix</keyword>
<dbReference type="AlphaFoldDB" id="A0AAN9F1M7"/>
<proteinExistence type="predicted"/>